<feature type="domain" description="HTH araC/xylS-type" evidence="5">
    <location>
        <begin position="193"/>
        <end position="291"/>
    </location>
</feature>
<evidence type="ECO:0000256" key="1">
    <source>
        <dbReference type="ARBA" id="ARBA00023015"/>
    </source>
</evidence>
<dbReference type="PANTHER" id="PTHR43280:SF32">
    <property type="entry name" value="TRANSCRIPTIONAL REGULATORY PROTEIN"/>
    <property type="match status" value="1"/>
</dbReference>
<dbReference type="PROSITE" id="PS01124">
    <property type="entry name" value="HTH_ARAC_FAMILY_2"/>
    <property type="match status" value="1"/>
</dbReference>
<evidence type="ECO:0000256" key="2">
    <source>
        <dbReference type="ARBA" id="ARBA00023125"/>
    </source>
</evidence>
<keyword evidence="4" id="KW-0804">Transcription</keyword>
<dbReference type="PANTHER" id="PTHR43280">
    <property type="entry name" value="ARAC-FAMILY TRANSCRIPTIONAL REGULATOR"/>
    <property type="match status" value="1"/>
</dbReference>
<dbReference type="GO" id="GO:0003700">
    <property type="term" value="F:DNA-binding transcription factor activity"/>
    <property type="evidence" value="ECO:0007669"/>
    <property type="project" value="InterPro"/>
</dbReference>
<protein>
    <submittedName>
        <fullName evidence="6">AraC family transcriptional regulator</fullName>
    </submittedName>
</protein>
<dbReference type="InterPro" id="IPR037923">
    <property type="entry name" value="HTH-like"/>
</dbReference>
<dbReference type="InterPro" id="IPR014710">
    <property type="entry name" value="RmlC-like_jellyroll"/>
</dbReference>
<dbReference type="EMBL" id="FCON02000099">
    <property type="protein sequence ID" value="SAL81064.1"/>
    <property type="molecule type" value="Genomic_DNA"/>
</dbReference>
<dbReference type="Pfam" id="PF02311">
    <property type="entry name" value="AraC_binding"/>
    <property type="match status" value="1"/>
</dbReference>
<keyword evidence="3" id="KW-0010">Activator</keyword>
<dbReference type="InterPro" id="IPR018060">
    <property type="entry name" value="HTH_AraC"/>
</dbReference>
<dbReference type="SMART" id="SM00342">
    <property type="entry name" value="HTH_ARAC"/>
    <property type="match status" value="1"/>
</dbReference>
<evidence type="ECO:0000313" key="7">
    <source>
        <dbReference type="Proteomes" id="UP000054770"/>
    </source>
</evidence>
<dbReference type="SUPFAM" id="SSF51215">
    <property type="entry name" value="Regulatory protein AraC"/>
    <property type="match status" value="1"/>
</dbReference>
<evidence type="ECO:0000256" key="4">
    <source>
        <dbReference type="ARBA" id="ARBA00023163"/>
    </source>
</evidence>
<accession>A0A158KJ30</accession>
<reference evidence="6" key="1">
    <citation type="submission" date="2016-01" db="EMBL/GenBank/DDBJ databases">
        <authorList>
            <person name="Peeters C."/>
        </authorList>
    </citation>
    <scope>NUCLEOTIDE SEQUENCE [LARGE SCALE GENOMIC DNA]</scope>
    <source>
        <strain evidence="6">LMG 22940</strain>
    </source>
</reference>
<comment type="caution">
    <text evidence="6">The sequence shown here is derived from an EMBL/GenBank/DDBJ whole genome shotgun (WGS) entry which is preliminary data.</text>
</comment>
<organism evidence="6 7">
    <name type="scientific">Caballeronia choica</name>
    <dbReference type="NCBI Taxonomy" id="326476"/>
    <lineage>
        <taxon>Bacteria</taxon>
        <taxon>Pseudomonadati</taxon>
        <taxon>Pseudomonadota</taxon>
        <taxon>Betaproteobacteria</taxon>
        <taxon>Burkholderiales</taxon>
        <taxon>Burkholderiaceae</taxon>
        <taxon>Caballeronia</taxon>
    </lineage>
</organism>
<dbReference type="Gene3D" id="2.60.120.10">
    <property type="entry name" value="Jelly Rolls"/>
    <property type="match status" value="1"/>
</dbReference>
<dbReference type="AlphaFoldDB" id="A0A158KJ30"/>
<dbReference type="PRINTS" id="PR00032">
    <property type="entry name" value="HTHARAC"/>
</dbReference>
<evidence type="ECO:0000313" key="6">
    <source>
        <dbReference type="EMBL" id="SAL81064.1"/>
    </source>
</evidence>
<dbReference type="Gene3D" id="1.10.10.60">
    <property type="entry name" value="Homeodomain-like"/>
    <property type="match status" value="1"/>
</dbReference>
<dbReference type="InterPro" id="IPR009057">
    <property type="entry name" value="Homeodomain-like_sf"/>
</dbReference>
<dbReference type="OrthoDB" id="9803764at2"/>
<dbReference type="InterPro" id="IPR003313">
    <property type="entry name" value="AraC-bd"/>
</dbReference>
<dbReference type="Proteomes" id="UP000054770">
    <property type="component" value="Unassembled WGS sequence"/>
</dbReference>
<gene>
    <name evidence="6" type="ORF">AWB68_06014</name>
</gene>
<dbReference type="InterPro" id="IPR020449">
    <property type="entry name" value="Tscrpt_reg_AraC-type_HTH"/>
</dbReference>
<dbReference type="SUPFAM" id="SSF46689">
    <property type="entry name" value="Homeodomain-like"/>
    <property type="match status" value="1"/>
</dbReference>
<keyword evidence="1" id="KW-0805">Transcription regulation</keyword>
<dbReference type="GO" id="GO:0043565">
    <property type="term" value="F:sequence-specific DNA binding"/>
    <property type="evidence" value="ECO:0007669"/>
    <property type="project" value="InterPro"/>
</dbReference>
<evidence type="ECO:0000259" key="5">
    <source>
        <dbReference type="PROSITE" id="PS01124"/>
    </source>
</evidence>
<sequence>MPSGCGCELPVFKIAHYEYGSRIKSIDFHLAPLEDMKSTLPYPHRHEFYHIVWVESGSGHHIIDSIRYEVRPNTLFFMAPGQIHDFALSEDTVGHAISFSSEFFAFKVQNRHSQTEIPVYDFERIPNTVYMSDAQAQDLHRVLDGINAEYQGEEAGYEDVIWSYLRVLLIKSARLGGDAVTEVNSSRSVLLSRRFKSLLEKHFTTIHDVARYACLLNVTERALNDATRQALGSTAAKLIRERVMLEAKRLLLHSEVNVAEIATQLAFDDPAYFSRCFRKHTGRSPIDFRRSLEKLSI</sequence>
<keyword evidence="2" id="KW-0238">DNA-binding</keyword>
<keyword evidence="7" id="KW-1185">Reference proteome</keyword>
<proteinExistence type="predicted"/>
<name>A0A158KJ30_9BURK</name>
<evidence type="ECO:0000256" key="3">
    <source>
        <dbReference type="ARBA" id="ARBA00023159"/>
    </source>
</evidence>
<dbReference type="Pfam" id="PF12833">
    <property type="entry name" value="HTH_18"/>
    <property type="match status" value="1"/>
</dbReference>
<dbReference type="RefSeq" id="WP_087647998.1">
    <property type="nucleotide sequence ID" value="NZ_FCON02000099.1"/>
</dbReference>